<dbReference type="Proteomes" id="UP000078476">
    <property type="component" value="Unassembled WGS sequence"/>
</dbReference>
<evidence type="ECO:0000313" key="1">
    <source>
        <dbReference type="EMBL" id="OAI20346.1"/>
    </source>
</evidence>
<accession>A0A177NQM4</accession>
<name>A0A177NQM4_9GAMM</name>
<proteinExistence type="predicted"/>
<reference evidence="1 2" key="1">
    <citation type="submission" date="2016-03" db="EMBL/GenBank/DDBJ databases">
        <authorList>
            <person name="Ploux O."/>
        </authorList>
    </citation>
    <scope>NUCLEOTIDE SEQUENCE [LARGE SCALE GENOMIC DNA]</scope>
    <source>
        <strain evidence="1 2">R-45370</strain>
    </source>
</reference>
<dbReference type="AlphaFoldDB" id="A0A177NQM4"/>
<evidence type="ECO:0000313" key="2">
    <source>
        <dbReference type="Proteomes" id="UP000078476"/>
    </source>
</evidence>
<gene>
    <name evidence="1" type="ORF">A1359_21155</name>
</gene>
<organism evidence="1 2">
    <name type="scientific">Methylomonas lenta</name>
    <dbReference type="NCBI Taxonomy" id="980561"/>
    <lineage>
        <taxon>Bacteria</taxon>
        <taxon>Pseudomonadati</taxon>
        <taxon>Pseudomonadota</taxon>
        <taxon>Gammaproteobacteria</taxon>
        <taxon>Methylococcales</taxon>
        <taxon>Methylococcaceae</taxon>
        <taxon>Methylomonas</taxon>
    </lineage>
</organism>
<protein>
    <submittedName>
        <fullName evidence="1">Uncharacterized protein</fullName>
    </submittedName>
</protein>
<dbReference type="EMBL" id="LUUI01000049">
    <property type="protein sequence ID" value="OAI20346.1"/>
    <property type="molecule type" value="Genomic_DNA"/>
</dbReference>
<comment type="caution">
    <text evidence="1">The sequence shown here is derived from an EMBL/GenBank/DDBJ whole genome shotgun (WGS) entry which is preliminary data.</text>
</comment>
<sequence>MALAELPGLILIIRPIGAYVKRFQNHFKIRQDNFSAYKCLCAIGIKGSGKRGIKIKRGIAAPYLCLTGHTPGLE</sequence>
<keyword evidence="2" id="KW-1185">Reference proteome</keyword>